<keyword evidence="3 9" id="KW-0547">Nucleotide-binding</keyword>
<evidence type="ECO:0000256" key="6">
    <source>
        <dbReference type="ARBA" id="ARBA00023146"/>
    </source>
</evidence>
<dbReference type="AlphaFoldDB" id="A0A5C4S1D9"/>
<evidence type="ECO:0000259" key="10">
    <source>
        <dbReference type="PROSITE" id="PS50862"/>
    </source>
</evidence>
<keyword evidence="1 9" id="KW-0963">Cytoplasm</keyword>
<gene>
    <name evidence="9" type="primary">proS</name>
    <name evidence="11" type="ORF">FGF68_03340</name>
</gene>
<evidence type="ECO:0000256" key="2">
    <source>
        <dbReference type="ARBA" id="ARBA00022598"/>
    </source>
</evidence>
<dbReference type="SMART" id="SM00946">
    <property type="entry name" value="ProRS-C_1"/>
    <property type="match status" value="1"/>
</dbReference>
<dbReference type="NCBIfam" id="TIGR00408">
    <property type="entry name" value="proS_fam_I"/>
    <property type="match status" value="1"/>
</dbReference>
<dbReference type="InterPro" id="IPR017449">
    <property type="entry name" value="Pro-tRNA_synth_II"/>
</dbReference>
<dbReference type="HAMAP" id="MF_01571">
    <property type="entry name" value="Pro_tRNA_synth_type3"/>
    <property type="match status" value="1"/>
</dbReference>
<dbReference type="Pfam" id="PF03129">
    <property type="entry name" value="HGTP_anticodon"/>
    <property type="match status" value="1"/>
</dbReference>
<dbReference type="FunFam" id="3.30.930.10:FF:000023">
    <property type="entry name" value="Proline--tRNA ligase"/>
    <property type="match status" value="1"/>
</dbReference>
<evidence type="ECO:0000256" key="5">
    <source>
        <dbReference type="ARBA" id="ARBA00022917"/>
    </source>
</evidence>
<dbReference type="InterPro" id="IPR033721">
    <property type="entry name" value="ProRS_core_arch_euk"/>
</dbReference>
<dbReference type="SUPFAM" id="SSF52954">
    <property type="entry name" value="Class II aaRS ABD-related"/>
    <property type="match status" value="1"/>
</dbReference>
<evidence type="ECO:0000256" key="7">
    <source>
        <dbReference type="ARBA" id="ARBA00047671"/>
    </source>
</evidence>
<keyword evidence="12" id="KW-1185">Reference proteome</keyword>
<dbReference type="InterPro" id="IPR016061">
    <property type="entry name" value="Pro-tRNA_ligase_II_C"/>
</dbReference>
<comment type="function">
    <text evidence="9">Catalyzes the attachment of proline to tRNA(Pro) in a two-step reaction: proline is first activated by ATP to form Pro-AMP and then transferred to the acceptor end of tRNA(Pro).</text>
</comment>
<dbReference type="InterPro" id="IPR036621">
    <property type="entry name" value="Anticodon-bd_dom_sf"/>
</dbReference>
<comment type="subunit">
    <text evidence="9">Homodimer.</text>
</comment>
<comment type="domain">
    <text evidence="9">Consists of three domains: the N-terminal catalytic domain, the anticodon-binding domain and the C-terminal extension.</text>
</comment>
<dbReference type="PANTHER" id="PTHR43382:SF2">
    <property type="entry name" value="BIFUNCTIONAL GLUTAMATE_PROLINE--TRNA LIGASE"/>
    <property type="match status" value="1"/>
</dbReference>
<evidence type="ECO:0000256" key="8">
    <source>
        <dbReference type="ARBA" id="ARBA00060806"/>
    </source>
</evidence>
<dbReference type="EC" id="6.1.1.15" evidence="9"/>
<dbReference type="InterPro" id="IPR004154">
    <property type="entry name" value="Anticodon-bd"/>
</dbReference>
<dbReference type="Pfam" id="PF09180">
    <property type="entry name" value="ProRS-C_1"/>
    <property type="match status" value="1"/>
</dbReference>
<evidence type="ECO:0000256" key="1">
    <source>
        <dbReference type="ARBA" id="ARBA00022490"/>
    </source>
</evidence>
<sequence length="481" mass="54750">MAEKITSREADYSQWYIDLVRSAKLADYSDVRGCMIIRPNGYAIWEKMQAALDRMFKETGHVNAYFPLFIPESFIQKEADHIEGFAPECAVVTHGGGEKLQENLFVRPTSETIIWSSYKKWIQSYRDLPLLINQWANVVRWEMRTRLFLRTTEFLWQEGHTAHATRAEAHEEVMRMINVYKTFAEEYMALPVIMGRKSESEKFAGAEETWCIEAMMQDKKALQAGTSHNLGQNFAKAFDCRFQSKDGELEYVWATSWGVSTRLIGALIMAHSDDKGLVLPPKLATRQVVVIPILRGDKEMVVEHAQNVVDSLTADGISAFMDAGEQNSPGWKFAEYELQGIPLRIELGPRDIDKGVCIVARRDNGEKTTLNLGASLPGELQKLLDTMQKAMYAKALDFRNTNTFEVADFGEFREKIDHGFLVAHWDGTPETEEKIKEETKATIRVLPEDQDLVDRFDMLTPGTCIYSGKPSLRKVIFAKAY</sequence>
<dbReference type="InterPro" id="IPR006195">
    <property type="entry name" value="aa-tRNA-synth_II"/>
</dbReference>
<keyword evidence="4 9" id="KW-0067">ATP-binding</keyword>
<comment type="subcellular location">
    <subcellularLocation>
        <location evidence="9">Cytoplasm</location>
    </subcellularLocation>
</comment>
<keyword evidence="6 9" id="KW-0030">Aminoacyl-tRNA synthetase</keyword>
<dbReference type="GO" id="GO:0017101">
    <property type="term" value="C:aminoacyl-tRNA synthetase multienzyme complex"/>
    <property type="evidence" value="ECO:0007669"/>
    <property type="project" value="TreeGrafter"/>
</dbReference>
<dbReference type="SUPFAM" id="SSF55681">
    <property type="entry name" value="Class II aaRS and biotin synthetases"/>
    <property type="match status" value="1"/>
</dbReference>
<dbReference type="InterPro" id="IPR002314">
    <property type="entry name" value="aa-tRNA-synt_IIb"/>
</dbReference>
<evidence type="ECO:0000256" key="4">
    <source>
        <dbReference type="ARBA" id="ARBA00022840"/>
    </source>
</evidence>
<dbReference type="InterPro" id="IPR045864">
    <property type="entry name" value="aa-tRNA-synth_II/BPL/LPL"/>
</dbReference>
<evidence type="ECO:0000256" key="3">
    <source>
        <dbReference type="ARBA" id="ARBA00022741"/>
    </source>
</evidence>
<dbReference type="PANTHER" id="PTHR43382">
    <property type="entry name" value="PROLYL-TRNA SYNTHETASE"/>
    <property type="match status" value="1"/>
</dbReference>
<dbReference type="Gene3D" id="3.30.110.30">
    <property type="entry name" value="C-terminal domain of ProRS"/>
    <property type="match status" value="1"/>
</dbReference>
<reference evidence="11 12" key="1">
    <citation type="submission" date="2019-05" db="EMBL/GenBank/DDBJ databases">
        <title>Draft Whole-Genome sequence of the green sulfur bacterium Prosthecochloris vibrioformis DSM 260.</title>
        <authorList>
            <person name="Meyer T.E."/>
            <person name="Kyndt J.A."/>
        </authorList>
    </citation>
    <scope>NUCLEOTIDE SEQUENCE [LARGE SCALE GENOMIC DNA]</scope>
    <source>
        <strain evidence="11 12">DSM 260</strain>
    </source>
</reference>
<dbReference type="GO" id="GO:0005524">
    <property type="term" value="F:ATP binding"/>
    <property type="evidence" value="ECO:0007669"/>
    <property type="project" value="UniProtKB-UniRule"/>
</dbReference>
<dbReference type="Gene3D" id="3.40.50.800">
    <property type="entry name" value="Anticodon-binding domain"/>
    <property type="match status" value="1"/>
</dbReference>
<name>A0A5C4S1D9_PROVB</name>
<comment type="caution">
    <text evidence="11">The sequence shown here is derived from an EMBL/GenBank/DDBJ whole genome shotgun (WGS) entry which is preliminary data.</text>
</comment>
<dbReference type="Gene3D" id="3.30.930.10">
    <property type="entry name" value="Bira Bifunctional Protein, Domain 2"/>
    <property type="match status" value="1"/>
</dbReference>
<dbReference type="PROSITE" id="PS50862">
    <property type="entry name" value="AA_TRNA_LIGASE_II"/>
    <property type="match status" value="1"/>
</dbReference>
<comment type="catalytic activity">
    <reaction evidence="7 9">
        <text>tRNA(Pro) + L-proline + ATP = L-prolyl-tRNA(Pro) + AMP + diphosphate</text>
        <dbReference type="Rhea" id="RHEA:14305"/>
        <dbReference type="Rhea" id="RHEA-COMP:9700"/>
        <dbReference type="Rhea" id="RHEA-COMP:9702"/>
        <dbReference type="ChEBI" id="CHEBI:30616"/>
        <dbReference type="ChEBI" id="CHEBI:33019"/>
        <dbReference type="ChEBI" id="CHEBI:60039"/>
        <dbReference type="ChEBI" id="CHEBI:78442"/>
        <dbReference type="ChEBI" id="CHEBI:78532"/>
        <dbReference type="ChEBI" id="CHEBI:456215"/>
        <dbReference type="EC" id="6.1.1.15"/>
    </reaction>
</comment>
<dbReference type="SUPFAM" id="SSF64586">
    <property type="entry name" value="C-terminal domain of ProRS"/>
    <property type="match status" value="1"/>
</dbReference>
<dbReference type="GO" id="GO:0006433">
    <property type="term" value="P:prolyl-tRNA aminoacylation"/>
    <property type="evidence" value="ECO:0007669"/>
    <property type="project" value="UniProtKB-UniRule"/>
</dbReference>
<accession>A0A5C4S1D9</accession>
<evidence type="ECO:0000313" key="11">
    <source>
        <dbReference type="EMBL" id="TNJ37270.1"/>
    </source>
</evidence>
<keyword evidence="5 9" id="KW-0648">Protein biosynthesis</keyword>
<dbReference type="EMBL" id="VDCI01000002">
    <property type="protein sequence ID" value="TNJ37270.1"/>
    <property type="molecule type" value="Genomic_DNA"/>
</dbReference>
<dbReference type="GO" id="GO:0004827">
    <property type="term" value="F:proline-tRNA ligase activity"/>
    <property type="evidence" value="ECO:0007669"/>
    <property type="project" value="UniProtKB-UniRule"/>
</dbReference>
<evidence type="ECO:0000313" key="12">
    <source>
        <dbReference type="Proteomes" id="UP000309544"/>
    </source>
</evidence>
<dbReference type="InterPro" id="IPR004499">
    <property type="entry name" value="Pro-tRNA-ligase_IIa_arc-type"/>
</dbReference>
<dbReference type="RefSeq" id="WP_068866606.1">
    <property type="nucleotide sequence ID" value="NZ_VDCI01000002.1"/>
</dbReference>
<comment type="similarity">
    <text evidence="8 9">Belongs to the class-II aminoacyl-tRNA synthetase family. ProS type 3 subfamily.</text>
</comment>
<dbReference type="Pfam" id="PF00587">
    <property type="entry name" value="tRNA-synt_2b"/>
    <property type="match status" value="1"/>
</dbReference>
<dbReference type="GO" id="GO:0005737">
    <property type="term" value="C:cytoplasm"/>
    <property type="evidence" value="ECO:0007669"/>
    <property type="project" value="UniProtKB-SubCell"/>
</dbReference>
<dbReference type="InterPro" id="IPR002316">
    <property type="entry name" value="Pro-tRNA-ligase_IIa"/>
</dbReference>
<keyword evidence="2 9" id="KW-0436">Ligase</keyword>
<organism evidence="11 12">
    <name type="scientific">Prosthecochloris vibrioformis</name>
    <name type="common">Chlorobium vibrioforme</name>
    <dbReference type="NCBI Taxonomy" id="1098"/>
    <lineage>
        <taxon>Bacteria</taxon>
        <taxon>Pseudomonadati</taxon>
        <taxon>Chlorobiota</taxon>
        <taxon>Chlorobiia</taxon>
        <taxon>Chlorobiales</taxon>
        <taxon>Chlorobiaceae</taxon>
        <taxon>Prosthecochloris</taxon>
    </lineage>
</organism>
<feature type="domain" description="Aminoacyl-transfer RNA synthetases class-II family profile" evidence="10">
    <location>
        <begin position="38"/>
        <end position="280"/>
    </location>
</feature>
<protein>
    <recommendedName>
        <fullName evidence="9">Proline--tRNA ligase</fullName>
        <ecNumber evidence="9">6.1.1.15</ecNumber>
    </recommendedName>
    <alternativeName>
        <fullName evidence="9">Prolyl-tRNA synthetase</fullName>
        <shortName evidence="9">ProRS</shortName>
    </alternativeName>
</protein>
<proteinExistence type="inferred from homology"/>
<evidence type="ECO:0000256" key="9">
    <source>
        <dbReference type="HAMAP-Rule" id="MF_01571"/>
    </source>
</evidence>
<dbReference type="CDD" id="cd00778">
    <property type="entry name" value="ProRS_core_arch_euk"/>
    <property type="match status" value="1"/>
</dbReference>
<dbReference type="Proteomes" id="UP000309544">
    <property type="component" value="Unassembled WGS sequence"/>
</dbReference>
<dbReference type="PRINTS" id="PR01046">
    <property type="entry name" value="TRNASYNTHPRO"/>
</dbReference>